<dbReference type="NCBIfam" id="NF033546">
    <property type="entry name" value="transpos_IS21"/>
    <property type="match status" value="1"/>
</dbReference>
<dbReference type="OrthoDB" id="3193769at2"/>
<dbReference type="InterPro" id="IPR054353">
    <property type="entry name" value="IstA-like_C"/>
</dbReference>
<dbReference type="Pfam" id="PF22483">
    <property type="entry name" value="Mu-transpos_C_2"/>
    <property type="match status" value="1"/>
</dbReference>
<reference evidence="3" key="1">
    <citation type="submission" date="2016-10" db="EMBL/GenBank/DDBJ databases">
        <authorList>
            <person name="Varghese N."/>
            <person name="Submissions S."/>
        </authorList>
    </citation>
    <scope>NUCLEOTIDE SEQUENCE [LARGE SCALE GENOMIC DNA]</scope>
    <source>
        <strain evidence="3">CGMCC 1.8895</strain>
    </source>
</reference>
<dbReference type="EMBL" id="FNFY01000048">
    <property type="protein sequence ID" value="SDL35283.1"/>
    <property type="molecule type" value="Genomic_DNA"/>
</dbReference>
<evidence type="ECO:0000313" key="2">
    <source>
        <dbReference type="EMBL" id="SDL35283.1"/>
    </source>
</evidence>
<accession>A0A1G9JDS6</accession>
<organism evidence="2 3">
    <name type="scientific">Lacicoccus qingdaonensis</name>
    <dbReference type="NCBI Taxonomy" id="576118"/>
    <lineage>
        <taxon>Bacteria</taxon>
        <taxon>Bacillati</taxon>
        <taxon>Bacillota</taxon>
        <taxon>Bacilli</taxon>
        <taxon>Bacillales</taxon>
        <taxon>Salinicoccaceae</taxon>
        <taxon>Lacicoccus</taxon>
    </lineage>
</organism>
<dbReference type="Proteomes" id="UP000199008">
    <property type="component" value="Unassembled WGS sequence"/>
</dbReference>
<dbReference type="RefSeq" id="WP_092988317.1">
    <property type="nucleotide sequence ID" value="NZ_FNFY01000048.1"/>
</dbReference>
<proteinExistence type="predicted"/>
<dbReference type="PANTHER" id="PTHR35004:SF8">
    <property type="entry name" value="TRANSPOSASE RV3428C-RELATED"/>
    <property type="match status" value="1"/>
</dbReference>
<feature type="domain" description="Transposase for insertion sequence element IS21-like C-terminal" evidence="1">
    <location>
        <begin position="319"/>
        <end position="391"/>
    </location>
</feature>
<dbReference type="PANTHER" id="PTHR35004">
    <property type="entry name" value="TRANSPOSASE RV3428C-RELATED"/>
    <property type="match status" value="1"/>
</dbReference>
<dbReference type="AlphaFoldDB" id="A0A1G9JDS6"/>
<protein>
    <submittedName>
        <fullName evidence="2">Transposase</fullName>
    </submittedName>
</protein>
<keyword evidence="3" id="KW-1185">Reference proteome</keyword>
<evidence type="ECO:0000259" key="1">
    <source>
        <dbReference type="Pfam" id="PF22483"/>
    </source>
</evidence>
<sequence>MARKIPAKLILEYRAMGLSRNLIAKTKKVGRDSVSDVFKRADDLDLTYKDVEDLSETAVYQKLFPERYQSETLYDVPEYAYIHKELKRVGVTLKLLWNEYKEKCQAAGTIAMGYTKFCQGYQDHILNYKLTNHLIHKPGVTTEVDWSGTTMEVIDRASGEILTAYLFVGTLPYSQYVEATFNQKSETWLQCHVNMYRYFSGSTVRLVCDNLKTGVIHHPKEGDIILNTQYEALGEHYLTAIMPAPVRQPKKKASVESSVGKIAMAVVAPFRNDTFFSLEELSGAINERLAEFNARPFQKRTGSRHDIFKQEEAPTLRSLPEFPYEVSEWVYGRKVNLDCHIQYKNNYYSCPYQYVRKSVNLKLTKQRLDIYHQDERIASHRRFGLYQKYQWATLPEHLPDQFNQPEWDDIRMKEWAGSIGPCTLSVVNRIFDSVKVKEQAYRSILSVLNLSKKYSNTDLEAACLLALTKVTAPRYKQLKTILASGTLNQNHSTKVKTQSDQQGYIRGAEYYGGDE</sequence>
<dbReference type="STRING" id="576118.SAMN05216216_1484"/>
<gene>
    <name evidence="2" type="ORF">SAMN05216216_1484</name>
</gene>
<name>A0A1G9JDS6_9BACL</name>
<evidence type="ECO:0000313" key="3">
    <source>
        <dbReference type="Proteomes" id="UP000199008"/>
    </source>
</evidence>